<dbReference type="Proteomes" id="UP001209737">
    <property type="component" value="Unassembled WGS sequence"/>
</dbReference>
<keyword evidence="2" id="KW-1185">Reference proteome</keyword>
<dbReference type="RefSeq" id="WP_265375278.1">
    <property type="nucleotide sequence ID" value="NZ_JAMQPV010000001.1"/>
</dbReference>
<evidence type="ECO:0000313" key="2">
    <source>
        <dbReference type="Proteomes" id="UP001209737"/>
    </source>
</evidence>
<name>A0ABT3LXA5_9LEPT</name>
<organism evidence="1 2">
    <name type="scientific">Leptospira limi</name>
    <dbReference type="NCBI Taxonomy" id="2950023"/>
    <lineage>
        <taxon>Bacteria</taxon>
        <taxon>Pseudomonadati</taxon>
        <taxon>Spirochaetota</taxon>
        <taxon>Spirochaetia</taxon>
        <taxon>Leptospirales</taxon>
        <taxon>Leptospiraceae</taxon>
        <taxon>Leptospira</taxon>
    </lineage>
</organism>
<evidence type="ECO:0000313" key="1">
    <source>
        <dbReference type="EMBL" id="MCW7462361.1"/>
    </source>
</evidence>
<proteinExistence type="predicted"/>
<dbReference type="EMBL" id="JAMQPV010000001">
    <property type="protein sequence ID" value="MCW7462361.1"/>
    <property type="molecule type" value="Genomic_DNA"/>
</dbReference>
<comment type="caution">
    <text evidence="1">The sequence shown here is derived from an EMBL/GenBank/DDBJ whole genome shotgun (WGS) entry which is preliminary data.</text>
</comment>
<gene>
    <name evidence="1" type="ORF">ND812_09690</name>
</gene>
<reference evidence="1 2" key="1">
    <citation type="submission" date="2022-06" db="EMBL/GenBank/DDBJ databases">
        <title>Leptospira isolates from biofilms formed at urban environments.</title>
        <authorList>
            <person name="Ribeiro P.S."/>
            <person name="Sousa T."/>
            <person name="Carvalho N."/>
            <person name="Aburjaile F."/>
            <person name="Neves F."/>
            <person name="Oliveira D."/>
            <person name="Blanco L."/>
            <person name="Lima J."/>
            <person name="Costa F."/>
            <person name="Brenig B."/>
            <person name="Soares S."/>
            <person name="Ramos R."/>
            <person name="Goes-Neto A."/>
            <person name="Matiuzzi M."/>
            <person name="Azevedo V."/>
            <person name="Ristow P."/>
        </authorList>
    </citation>
    <scope>NUCLEOTIDE SEQUENCE [LARGE SCALE GENOMIC DNA]</scope>
    <source>
        <strain evidence="1 2">VSF25</strain>
    </source>
</reference>
<accession>A0ABT3LXA5</accession>
<sequence>MILQTWNNFHASEQALLDEPVSFSVLYSQFVKQNKQNINNQTIKRINEIILP</sequence>
<protein>
    <submittedName>
        <fullName evidence="1">Uncharacterized protein</fullName>
    </submittedName>
</protein>